<dbReference type="InterPro" id="IPR036935">
    <property type="entry name" value="Ribosomal_bL9_N_sf"/>
</dbReference>
<accession>A0AAE6TVG6</accession>
<sequence length="150" mass="16745">MKVIFLSDVKGKGNRGDVKEMPSGYANNFLIKKGLAKAATKQAISELKAQQHVEAEHQEEELEDSKRLKKELEDDKTVVELKAKAGSDGRLFGSITSKQIAQGLLDQYNIKLDKRKIEMSEPIKSMGYTDVPVKVHPQVSAQIRVHVSEK</sequence>
<gene>
    <name evidence="8 12" type="primary">rplI</name>
    <name evidence="12" type="ORF">LF543_00060</name>
</gene>
<dbReference type="FunFam" id="3.40.5.10:FF:000002">
    <property type="entry name" value="50S ribosomal protein L9"/>
    <property type="match status" value="1"/>
</dbReference>
<keyword evidence="9" id="KW-0175">Coiled coil</keyword>
<dbReference type="InterPro" id="IPR020594">
    <property type="entry name" value="Ribosomal_bL9_bac/chp"/>
</dbReference>
<evidence type="ECO:0000256" key="8">
    <source>
        <dbReference type="HAMAP-Rule" id="MF_00503"/>
    </source>
</evidence>
<comment type="similarity">
    <text evidence="2 8">Belongs to the bacterial ribosomal protein bL9 family.</text>
</comment>
<evidence type="ECO:0000259" key="11">
    <source>
        <dbReference type="Pfam" id="PF03948"/>
    </source>
</evidence>
<feature type="domain" description="Ribosomal protein L9" evidence="10">
    <location>
        <begin position="1"/>
        <end position="47"/>
    </location>
</feature>
<dbReference type="GO" id="GO:0003735">
    <property type="term" value="F:structural constituent of ribosome"/>
    <property type="evidence" value="ECO:0007669"/>
    <property type="project" value="InterPro"/>
</dbReference>
<dbReference type="FunFam" id="3.10.430.100:FF:000002">
    <property type="entry name" value="50S ribosomal protein L9"/>
    <property type="match status" value="1"/>
</dbReference>
<dbReference type="Proteomes" id="UP000327194">
    <property type="component" value="Chromosome"/>
</dbReference>
<dbReference type="GO" id="GO:0019843">
    <property type="term" value="F:rRNA binding"/>
    <property type="evidence" value="ECO:0007669"/>
    <property type="project" value="UniProtKB-UniRule"/>
</dbReference>
<dbReference type="Gene3D" id="3.40.5.10">
    <property type="entry name" value="Ribosomal protein L9, N-terminal domain"/>
    <property type="match status" value="1"/>
</dbReference>
<name>A0AAE6TVG6_9LACO</name>
<organism evidence="12 13">
    <name type="scientific">Fructilactobacillus fructivorans</name>
    <dbReference type="NCBI Taxonomy" id="1614"/>
    <lineage>
        <taxon>Bacteria</taxon>
        <taxon>Bacillati</taxon>
        <taxon>Bacillota</taxon>
        <taxon>Bacilli</taxon>
        <taxon>Lactobacillales</taxon>
        <taxon>Lactobacillaceae</taxon>
        <taxon>Fructilactobacillus</taxon>
    </lineage>
</organism>
<dbReference type="SUPFAM" id="SSF55658">
    <property type="entry name" value="L9 N-domain-like"/>
    <property type="match status" value="1"/>
</dbReference>
<dbReference type="InterPro" id="IPR036791">
    <property type="entry name" value="Ribosomal_bL9_C_sf"/>
</dbReference>
<evidence type="ECO:0000313" key="12">
    <source>
        <dbReference type="EMBL" id="QFX92071.1"/>
    </source>
</evidence>
<keyword evidence="6 8" id="KW-0687">Ribonucleoprotein</keyword>
<feature type="domain" description="Large ribosomal subunit protein bL9 C-terminal" evidence="11">
    <location>
        <begin position="64"/>
        <end position="148"/>
    </location>
</feature>
<dbReference type="HAMAP" id="MF_00503">
    <property type="entry name" value="Ribosomal_bL9"/>
    <property type="match status" value="1"/>
</dbReference>
<dbReference type="RefSeq" id="WP_010022197.1">
    <property type="nucleotide sequence ID" value="NZ_AZDS01000002.1"/>
</dbReference>
<dbReference type="GO" id="GO:0005840">
    <property type="term" value="C:ribosome"/>
    <property type="evidence" value="ECO:0007669"/>
    <property type="project" value="UniProtKB-KW"/>
</dbReference>
<dbReference type="GO" id="GO:0006412">
    <property type="term" value="P:translation"/>
    <property type="evidence" value="ECO:0007669"/>
    <property type="project" value="UniProtKB-UniRule"/>
</dbReference>
<reference evidence="12 13" key="1">
    <citation type="submission" date="2019-10" db="EMBL/GenBank/DDBJ databases">
        <title>Genome sequencing of Lactobacillus fructivorans.</title>
        <authorList>
            <person name="Kim K."/>
        </authorList>
    </citation>
    <scope>NUCLEOTIDE SEQUENCE [LARGE SCALE GENOMIC DNA]</scope>
    <source>
        <strain evidence="12 13">LF543</strain>
    </source>
</reference>
<dbReference type="SUPFAM" id="SSF55653">
    <property type="entry name" value="Ribosomal protein L9 C-domain"/>
    <property type="match status" value="1"/>
</dbReference>
<keyword evidence="4 8" id="KW-0694">RNA-binding</keyword>
<dbReference type="InterPro" id="IPR009027">
    <property type="entry name" value="Ribosomal_bL9/RNase_H1_N"/>
</dbReference>
<evidence type="ECO:0000256" key="1">
    <source>
        <dbReference type="ARBA" id="ARBA00003058"/>
    </source>
</evidence>
<keyword evidence="5 8" id="KW-0689">Ribosomal protein</keyword>
<dbReference type="Gene3D" id="3.10.430.100">
    <property type="entry name" value="Ribosomal protein L9, C-terminal domain"/>
    <property type="match status" value="1"/>
</dbReference>
<feature type="coiled-coil region" evidence="9">
    <location>
        <begin position="55"/>
        <end position="82"/>
    </location>
</feature>
<dbReference type="KEGG" id="lfv:LF543_00060"/>
<dbReference type="InterPro" id="IPR020070">
    <property type="entry name" value="Ribosomal_bL9_N"/>
</dbReference>
<dbReference type="Pfam" id="PF03948">
    <property type="entry name" value="Ribosomal_L9_C"/>
    <property type="match status" value="1"/>
</dbReference>
<evidence type="ECO:0000313" key="13">
    <source>
        <dbReference type="Proteomes" id="UP000327194"/>
    </source>
</evidence>
<evidence type="ECO:0000256" key="5">
    <source>
        <dbReference type="ARBA" id="ARBA00022980"/>
    </source>
</evidence>
<evidence type="ECO:0000256" key="2">
    <source>
        <dbReference type="ARBA" id="ARBA00010605"/>
    </source>
</evidence>
<keyword evidence="3 8" id="KW-0699">rRNA-binding</keyword>
<dbReference type="NCBIfam" id="TIGR00158">
    <property type="entry name" value="L9"/>
    <property type="match status" value="1"/>
</dbReference>
<evidence type="ECO:0000256" key="4">
    <source>
        <dbReference type="ARBA" id="ARBA00022884"/>
    </source>
</evidence>
<dbReference type="InterPro" id="IPR020069">
    <property type="entry name" value="Ribosomal_bL9_C"/>
</dbReference>
<evidence type="ECO:0000259" key="10">
    <source>
        <dbReference type="Pfam" id="PF01281"/>
    </source>
</evidence>
<evidence type="ECO:0000256" key="3">
    <source>
        <dbReference type="ARBA" id="ARBA00022730"/>
    </source>
</evidence>
<evidence type="ECO:0000256" key="9">
    <source>
        <dbReference type="SAM" id="Coils"/>
    </source>
</evidence>
<protein>
    <recommendedName>
        <fullName evidence="7 8">Large ribosomal subunit protein bL9</fullName>
    </recommendedName>
</protein>
<dbReference type="GO" id="GO:1990904">
    <property type="term" value="C:ribonucleoprotein complex"/>
    <property type="evidence" value="ECO:0007669"/>
    <property type="project" value="UniProtKB-KW"/>
</dbReference>
<comment type="function">
    <text evidence="1 8">Binds to the 23S rRNA.</text>
</comment>
<dbReference type="PANTHER" id="PTHR21368">
    <property type="entry name" value="50S RIBOSOMAL PROTEIN L9"/>
    <property type="match status" value="1"/>
</dbReference>
<evidence type="ECO:0000256" key="6">
    <source>
        <dbReference type="ARBA" id="ARBA00023274"/>
    </source>
</evidence>
<dbReference type="Pfam" id="PF01281">
    <property type="entry name" value="Ribosomal_L9_N"/>
    <property type="match status" value="1"/>
</dbReference>
<dbReference type="AlphaFoldDB" id="A0AAE6TVG6"/>
<evidence type="ECO:0000256" key="7">
    <source>
        <dbReference type="ARBA" id="ARBA00035292"/>
    </source>
</evidence>
<dbReference type="EMBL" id="CP045562">
    <property type="protein sequence ID" value="QFX92071.1"/>
    <property type="molecule type" value="Genomic_DNA"/>
</dbReference>
<proteinExistence type="inferred from homology"/>
<dbReference type="InterPro" id="IPR000244">
    <property type="entry name" value="Ribosomal_bL9"/>
</dbReference>